<reference evidence="1 2" key="1">
    <citation type="submission" date="2016-11" db="EMBL/GenBank/DDBJ databases">
        <authorList>
            <person name="Jaros S."/>
            <person name="Januszkiewicz K."/>
            <person name="Wedrychowicz H."/>
        </authorList>
    </citation>
    <scope>NUCLEOTIDE SEQUENCE [LARGE SCALE GENOMIC DNA]</scope>
    <source>
        <strain evidence="1 2">DSM 43832</strain>
    </source>
</reference>
<dbReference type="PANTHER" id="PTHR47756:SF2">
    <property type="entry name" value="BLL6612 PROTEIN"/>
    <property type="match status" value="1"/>
</dbReference>
<keyword evidence="2" id="KW-1185">Reference proteome</keyword>
<organism evidence="1 2">
    <name type="scientific">Pseudonocardia thermophila</name>
    <dbReference type="NCBI Taxonomy" id="1848"/>
    <lineage>
        <taxon>Bacteria</taxon>
        <taxon>Bacillati</taxon>
        <taxon>Actinomycetota</taxon>
        <taxon>Actinomycetes</taxon>
        <taxon>Pseudonocardiales</taxon>
        <taxon>Pseudonocardiaceae</taxon>
        <taxon>Pseudonocardia</taxon>
    </lineage>
</organism>
<dbReference type="STRING" id="1848.SAMN05443637_112128"/>
<dbReference type="PANTHER" id="PTHR47756">
    <property type="entry name" value="BLL6612 PROTEIN-RELATED"/>
    <property type="match status" value="1"/>
</dbReference>
<protein>
    <recommendedName>
        <fullName evidence="3">RNA polymerase sigma-70 factor, ECF subfamily</fullName>
    </recommendedName>
</protein>
<evidence type="ECO:0000313" key="1">
    <source>
        <dbReference type="EMBL" id="SHK80951.1"/>
    </source>
</evidence>
<evidence type="ECO:0008006" key="3">
    <source>
        <dbReference type="Google" id="ProtNLM"/>
    </source>
</evidence>
<dbReference type="EMBL" id="FRAP01000012">
    <property type="protein sequence ID" value="SHK80951.1"/>
    <property type="molecule type" value="Genomic_DNA"/>
</dbReference>
<name>A0A1M6VHV6_PSETH</name>
<dbReference type="RefSeq" id="WP_073458010.1">
    <property type="nucleotide sequence ID" value="NZ_CALGVN010000021.1"/>
</dbReference>
<proteinExistence type="predicted"/>
<dbReference type="Proteomes" id="UP000184363">
    <property type="component" value="Unassembled WGS sequence"/>
</dbReference>
<accession>A0A1M6VHV6</accession>
<dbReference type="OrthoDB" id="5198372at2"/>
<sequence>MRLDHLLAVAVVDGPAAGLTLLDEVAADPRLARDHRVPAVRAHLVERSGDRAGARATFLAAAGLAVNPMQQRYLAGRASALT</sequence>
<evidence type="ECO:0000313" key="2">
    <source>
        <dbReference type="Proteomes" id="UP000184363"/>
    </source>
</evidence>
<dbReference type="AlphaFoldDB" id="A0A1M6VHV6"/>
<gene>
    <name evidence="1" type="ORF">SAMN05443637_112128</name>
</gene>